<evidence type="ECO:0000256" key="1">
    <source>
        <dbReference type="ARBA" id="ARBA00008518"/>
    </source>
</evidence>
<keyword evidence="3" id="KW-0677">Repeat</keyword>
<dbReference type="PROSITE" id="PS50119">
    <property type="entry name" value="ZF_BBOX"/>
    <property type="match status" value="1"/>
</dbReference>
<dbReference type="SMART" id="SM00184">
    <property type="entry name" value="RING"/>
    <property type="match status" value="2"/>
</dbReference>
<dbReference type="GO" id="GO:0005654">
    <property type="term" value="C:nucleoplasm"/>
    <property type="evidence" value="ECO:0000318"/>
    <property type="project" value="GO_Central"/>
</dbReference>
<dbReference type="GO" id="GO:0061630">
    <property type="term" value="F:ubiquitin protein ligase activity"/>
    <property type="evidence" value="ECO:0000318"/>
    <property type="project" value="GO_Central"/>
</dbReference>
<dbReference type="SMART" id="SM00557">
    <property type="entry name" value="IG_FLMN"/>
    <property type="match status" value="1"/>
</dbReference>
<dbReference type="SUPFAM" id="SSF57850">
    <property type="entry name" value="RING/U-box"/>
    <property type="match status" value="1"/>
</dbReference>
<dbReference type="PANTHER" id="PTHR25462:SF291">
    <property type="entry name" value="E3 UBIQUITIN-PROTEIN LIGASE TRIM45"/>
    <property type="match status" value="1"/>
</dbReference>
<dbReference type="Proteomes" id="UP000001554">
    <property type="component" value="Chromosome 8"/>
</dbReference>
<dbReference type="CDD" id="cd19809">
    <property type="entry name" value="Bbox1_TRIM45_C-X"/>
    <property type="match status" value="1"/>
</dbReference>
<dbReference type="InterPro" id="IPR001841">
    <property type="entry name" value="Znf_RING"/>
</dbReference>
<feature type="repeat" description="Filamin" evidence="8">
    <location>
        <begin position="398"/>
        <end position="511"/>
    </location>
</feature>
<dbReference type="InterPro" id="IPR003649">
    <property type="entry name" value="Bbox_C"/>
</dbReference>
<dbReference type="Pfam" id="PF00643">
    <property type="entry name" value="zf-B_box"/>
    <property type="match status" value="1"/>
</dbReference>
<dbReference type="Pfam" id="PF00630">
    <property type="entry name" value="Filamin"/>
    <property type="match status" value="1"/>
</dbReference>
<dbReference type="InterPro" id="IPR017907">
    <property type="entry name" value="Znf_RING_CS"/>
</dbReference>
<dbReference type="KEGG" id="bfo:118421458"/>
<organism evidence="11 12">
    <name type="scientific">Branchiostoma floridae</name>
    <name type="common">Florida lancelet</name>
    <name type="synonym">Amphioxus</name>
    <dbReference type="NCBI Taxonomy" id="7739"/>
    <lineage>
        <taxon>Eukaryota</taxon>
        <taxon>Metazoa</taxon>
        <taxon>Chordata</taxon>
        <taxon>Cephalochordata</taxon>
        <taxon>Leptocardii</taxon>
        <taxon>Amphioxiformes</taxon>
        <taxon>Branchiostomatidae</taxon>
        <taxon>Branchiostoma</taxon>
    </lineage>
</organism>
<feature type="domain" description="B box-type" evidence="10">
    <location>
        <begin position="190"/>
        <end position="231"/>
    </location>
</feature>
<accession>A0A9J7MZL7</accession>
<dbReference type="SUPFAM" id="SSF81296">
    <property type="entry name" value="E set domains"/>
    <property type="match status" value="1"/>
</dbReference>
<dbReference type="SMART" id="SM00336">
    <property type="entry name" value="BBOX"/>
    <property type="match status" value="2"/>
</dbReference>
<dbReference type="SUPFAM" id="SSF57845">
    <property type="entry name" value="B-box zinc-binding domain"/>
    <property type="match status" value="1"/>
</dbReference>
<dbReference type="InterPro" id="IPR014756">
    <property type="entry name" value="Ig_E-set"/>
</dbReference>
<evidence type="ECO:0000259" key="10">
    <source>
        <dbReference type="PROSITE" id="PS50119"/>
    </source>
</evidence>
<name>A0A9J7MZL7_BRAFL</name>
<reference evidence="12" key="2">
    <citation type="submission" date="2025-08" db="UniProtKB">
        <authorList>
            <consortium name="RefSeq"/>
        </authorList>
    </citation>
    <scope>IDENTIFICATION</scope>
    <source>
        <strain evidence="12">S238N-H82</strain>
        <tissue evidence="12">Testes</tissue>
    </source>
</reference>
<dbReference type="GO" id="GO:0008270">
    <property type="term" value="F:zinc ion binding"/>
    <property type="evidence" value="ECO:0007669"/>
    <property type="project" value="UniProtKB-KW"/>
</dbReference>
<dbReference type="Pfam" id="PF13445">
    <property type="entry name" value="zf-RING_UBOX"/>
    <property type="match status" value="1"/>
</dbReference>
<evidence type="ECO:0000256" key="6">
    <source>
        <dbReference type="ARBA" id="ARBA00022833"/>
    </source>
</evidence>
<evidence type="ECO:0000313" key="11">
    <source>
        <dbReference type="Proteomes" id="UP000001554"/>
    </source>
</evidence>
<evidence type="ECO:0000259" key="9">
    <source>
        <dbReference type="PROSITE" id="PS50089"/>
    </source>
</evidence>
<comment type="similarity">
    <text evidence="1">Belongs to the TRIM/RBCC family.</text>
</comment>
<dbReference type="SMART" id="SM00502">
    <property type="entry name" value="BBC"/>
    <property type="match status" value="1"/>
</dbReference>
<dbReference type="PROSITE" id="PS50089">
    <property type="entry name" value="ZF_RING_2"/>
    <property type="match status" value="1"/>
</dbReference>
<dbReference type="RefSeq" id="XP_035684649.1">
    <property type="nucleotide sequence ID" value="XM_035828756.1"/>
</dbReference>
<keyword evidence="11" id="KW-1185">Reference proteome</keyword>
<keyword evidence="2" id="KW-0479">Metal-binding</keyword>
<dbReference type="InterPro" id="IPR013083">
    <property type="entry name" value="Znf_RING/FYVE/PHD"/>
</dbReference>
<dbReference type="Gene3D" id="3.30.40.10">
    <property type="entry name" value="Zinc/RING finger domain, C3HC4 (zinc finger)"/>
    <property type="match status" value="1"/>
</dbReference>
<evidence type="ECO:0000256" key="7">
    <source>
        <dbReference type="PROSITE-ProRule" id="PRU00024"/>
    </source>
</evidence>
<evidence type="ECO:0000256" key="4">
    <source>
        <dbReference type="ARBA" id="ARBA00022771"/>
    </source>
</evidence>
<evidence type="ECO:0000256" key="5">
    <source>
        <dbReference type="ARBA" id="ARBA00022786"/>
    </source>
</evidence>
<keyword evidence="5" id="KW-0833">Ubl conjugation pathway</keyword>
<evidence type="ECO:0000256" key="3">
    <source>
        <dbReference type="ARBA" id="ARBA00022737"/>
    </source>
</evidence>
<dbReference type="Gene3D" id="2.60.40.10">
    <property type="entry name" value="Immunoglobulins"/>
    <property type="match status" value="1"/>
</dbReference>
<dbReference type="Gene3D" id="4.10.830.40">
    <property type="match status" value="1"/>
</dbReference>
<dbReference type="InterPro" id="IPR000315">
    <property type="entry name" value="Znf_B-box"/>
</dbReference>
<dbReference type="OrthoDB" id="264520at2759"/>
<dbReference type="InterPro" id="IPR001298">
    <property type="entry name" value="Filamin/ABP280_rpt"/>
</dbReference>
<dbReference type="GeneID" id="118421458"/>
<dbReference type="Gene3D" id="3.30.160.60">
    <property type="entry name" value="Classic Zinc Finger"/>
    <property type="match status" value="1"/>
</dbReference>
<dbReference type="PROSITE" id="PS50194">
    <property type="entry name" value="FILAMIN_REPEAT"/>
    <property type="match status" value="1"/>
</dbReference>
<dbReference type="PROSITE" id="PS00518">
    <property type="entry name" value="ZF_RING_1"/>
    <property type="match status" value="1"/>
</dbReference>
<dbReference type="OMA" id="TRCPLCM"/>
<dbReference type="PANTHER" id="PTHR25462">
    <property type="entry name" value="BONUS, ISOFORM C-RELATED"/>
    <property type="match status" value="1"/>
</dbReference>
<dbReference type="InterPro" id="IPR017868">
    <property type="entry name" value="Filamin/ABP280_repeat-like"/>
</dbReference>
<keyword evidence="4 7" id="KW-0863">Zinc-finger</keyword>
<dbReference type="InterPro" id="IPR027370">
    <property type="entry name" value="Znf-RING_euk"/>
</dbReference>
<evidence type="ECO:0000313" key="12">
    <source>
        <dbReference type="RefSeq" id="XP_035684649.1"/>
    </source>
</evidence>
<dbReference type="InterPro" id="IPR013783">
    <property type="entry name" value="Ig-like_fold"/>
</dbReference>
<protein>
    <submittedName>
        <fullName evidence="12">Tripartite motif-containing protein 45-like isoform X1</fullName>
    </submittedName>
</protein>
<dbReference type="AlphaFoldDB" id="A0A9J7MZL7"/>
<reference evidence="11" key="1">
    <citation type="journal article" date="2020" name="Nat. Ecol. Evol.">
        <title>Deeply conserved synteny resolves early events in vertebrate evolution.</title>
        <authorList>
            <person name="Simakov O."/>
            <person name="Marletaz F."/>
            <person name="Yue J.X."/>
            <person name="O'Connell B."/>
            <person name="Jenkins J."/>
            <person name="Brandt A."/>
            <person name="Calef R."/>
            <person name="Tung C.H."/>
            <person name="Huang T.K."/>
            <person name="Schmutz J."/>
            <person name="Satoh N."/>
            <person name="Yu J.K."/>
            <person name="Putnam N.H."/>
            <person name="Green R.E."/>
            <person name="Rokhsar D.S."/>
        </authorList>
    </citation>
    <scope>NUCLEOTIDE SEQUENCE [LARGE SCALE GENOMIC DNA]</scope>
    <source>
        <strain evidence="11">S238N-H82</strain>
    </source>
</reference>
<feature type="domain" description="RING-type" evidence="9">
    <location>
        <begin position="26"/>
        <end position="96"/>
    </location>
</feature>
<keyword evidence="6" id="KW-0862">Zinc</keyword>
<dbReference type="CDD" id="cd19785">
    <property type="entry name" value="Bbox2_TRIM45_C-X"/>
    <property type="match status" value="1"/>
</dbReference>
<evidence type="ECO:0000256" key="8">
    <source>
        <dbReference type="PROSITE-ProRule" id="PRU00087"/>
    </source>
</evidence>
<gene>
    <name evidence="12" type="primary">LOC118421458</name>
</gene>
<evidence type="ECO:0000256" key="2">
    <source>
        <dbReference type="ARBA" id="ARBA00022723"/>
    </source>
</evidence>
<dbReference type="InterPro" id="IPR047153">
    <property type="entry name" value="TRIM45/56/19-like"/>
</dbReference>
<sequence>MSKPQMNGFANGFAPPLNAASSRLRCGICQQKFSDPRVLPCLHSFCSACLRTIEPYAVGGGADDRDSGSMSVLNGSSFSISVKGRDTTTILCPSCDIEVDIPKNGVEELPSDFIINNELVIASLNQEAEQILCGLCTDNVEGSRAIARCFECSVNLCGFCVQAHRRQKKTSVHNVLTLDEARQKGVGRVSQPVVCAVHPTEELRLFCQTCDKLVCRDCCLAEHREHECAFVSTISDKHTSVMRELLNQTEPNLDILRKALDGIAAMSLAVRDRAEKVANEVQQYTDSYVKALLMHRDALLDRIDQLREAKERNLRMHRVQLEAILADFSTACDFTSKALQDGSDVELLMVKPVVMKRLQELNHMKYNVKPKEDDFMKFYPKQPAGMCNGFEVFGGISAKSVDPGKSTAKGEGLYVARQGQEAEFAVTLRDRDGEQWRRGGDDMKVDIIEKNKNAKLLRFPWLRKRCNKVAISDRLDGSFHVAYTADESGHYLVSVSVGGQHIQGSPFTVSVKPKWRSHTGVFHCCTFCSSGGNKDISCGCGGTVTGTGGYKGCGHGHIGHPGKPHWSCCGSTEEKAECTRPPSISKHVTV</sequence>
<proteinExistence type="inferred from homology"/>